<evidence type="ECO:0000259" key="4">
    <source>
        <dbReference type="Pfam" id="PF00144"/>
    </source>
</evidence>
<keyword evidence="3" id="KW-0732">Signal</keyword>
<dbReference type="Proteomes" id="UP001206128">
    <property type="component" value="Unassembled WGS sequence"/>
</dbReference>
<feature type="signal peptide" evidence="3">
    <location>
        <begin position="1"/>
        <end position="20"/>
    </location>
</feature>
<comment type="caution">
    <text evidence="5">The sequence shown here is derived from an EMBL/GenBank/DDBJ whole genome shotgun (WGS) entry which is preliminary data.</text>
</comment>
<keyword evidence="1" id="KW-0378">Hydrolase</keyword>
<sequence length="590" mass="61940">MRTVAATLAALVLLGGTAVAEPTGTGPAPASPGQAGPDHLGRARFDQPFTGFAPAGTVLRPGSPEQAGLARAPIEDALARITRWTEPDASGHPLFAGAVSLLAHNGTVVSTRATGYAVRYADGEGTELPVEARVPMRADTIFDMASVSKLFTSIVVMRQVEAGRVALDARVADYLPEFGVNGKADITVRQLLTHTSGLEPFLPLWRDWPDPVARIKAVMDVAPANPPGSAYVYSDLNLITLGVLVSRVTGSTLDELVRTGITAPLGMVDTGYNPPASKLDRIAATEYQATPPRGMVRGQVHDENAWSLGGVAGHAGVFSTAADMAVLGQTILNGGSYRGHRVLRPETVRQMLTNFNTGFPDDSHGLGFELDQRWYMGALSSQVTAGHTGYTGTTLVIDPRSRSVSILLTNRVHPSRNWGSINPARRALADGLATALAVRPRAGGQSWQATAAATGQTGTLTTPALTARAGVLRVGFDAFVDTDAGDVLTVQTSQDNGATWQPVGLRVSGEGAPGGVVTALTGHGHRAWWRVSAELPGNGLLRWQFTKGGSYAGRGVFVDDIQVRDGRGPVLDGERHPGALTASSWTPVSR</sequence>
<keyword evidence="6" id="KW-1185">Reference proteome</keyword>
<feature type="chain" id="PRO_5041931248" evidence="3">
    <location>
        <begin position="21"/>
        <end position="590"/>
    </location>
</feature>
<feature type="region of interest" description="Disordered" evidence="2">
    <location>
        <begin position="22"/>
        <end position="43"/>
    </location>
</feature>
<dbReference type="InterPro" id="IPR050789">
    <property type="entry name" value="Diverse_Enzym_Activities"/>
</dbReference>
<dbReference type="SUPFAM" id="SSF56601">
    <property type="entry name" value="beta-lactamase/transpeptidase-like"/>
    <property type="match status" value="1"/>
</dbReference>
<dbReference type="InterPro" id="IPR001466">
    <property type="entry name" value="Beta-lactam-related"/>
</dbReference>
<proteinExistence type="predicted"/>
<dbReference type="PANTHER" id="PTHR43283">
    <property type="entry name" value="BETA-LACTAMASE-RELATED"/>
    <property type="match status" value="1"/>
</dbReference>
<dbReference type="Pfam" id="PF00144">
    <property type="entry name" value="Beta-lactamase"/>
    <property type="match status" value="1"/>
</dbReference>
<organism evidence="5 6">
    <name type="scientific">Goodfellowiella coeruleoviolacea</name>
    <dbReference type="NCBI Taxonomy" id="334858"/>
    <lineage>
        <taxon>Bacteria</taxon>
        <taxon>Bacillati</taxon>
        <taxon>Actinomycetota</taxon>
        <taxon>Actinomycetes</taxon>
        <taxon>Pseudonocardiales</taxon>
        <taxon>Pseudonocardiaceae</taxon>
        <taxon>Goodfellowiella</taxon>
    </lineage>
</organism>
<dbReference type="InterPro" id="IPR012338">
    <property type="entry name" value="Beta-lactam/transpept-like"/>
</dbReference>
<dbReference type="AlphaFoldDB" id="A0AAE3GCI1"/>
<evidence type="ECO:0000256" key="1">
    <source>
        <dbReference type="ARBA" id="ARBA00022801"/>
    </source>
</evidence>
<feature type="compositionally biased region" description="Basic and acidic residues" evidence="2">
    <location>
        <begin position="567"/>
        <end position="577"/>
    </location>
</feature>
<dbReference type="EMBL" id="JAMTCK010000003">
    <property type="protein sequence ID" value="MCP2164624.1"/>
    <property type="molecule type" value="Genomic_DNA"/>
</dbReference>
<protein>
    <submittedName>
        <fullName evidence="5">CubicO group peptidase, beta-lactamase class C family</fullName>
    </submittedName>
</protein>
<accession>A0AAE3GCI1</accession>
<dbReference type="RefSeq" id="WP_253768454.1">
    <property type="nucleotide sequence ID" value="NZ_JAMTCK010000003.1"/>
</dbReference>
<name>A0AAE3GCI1_9PSEU</name>
<feature type="domain" description="Beta-lactamase-related" evidence="4">
    <location>
        <begin position="96"/>
        <end position="427"/>
    </location>
</feature>
<feature type="region of interest" description="Disordered" evidence="2">
    <location>
        <begin position="567"/>
        <end position="590"/>
    </location>
</feature>
<feature type="compositionally biased region" description="Polar residues" evidence="2">
    <location>
        <begin position="581"/>
        <end position="590"/>
    </location>
</feature>
<dbReference type="GO" id="GO:0016787">
    <property type="term" value="F:hydrolase activity"/>
    <property type="evidence" value="ECO:0007669"/>
    <property type="project" value="UniProtKB-KW"/>
</dbReference>
<reference evidence="5" key="1">
    <citation type="submission" date="2022-06" db="EMBL/GenBank/DDBJ databases">
        <title>Genomic Encyclopedia of Archaeal and Bacterial Type Strains, Phase II (KMG-II): from individual species to whole genera.</title>
        <authorList>
            <person name="Goeker M."/>
        </authorList>
    </citation>
    <scope>NUCLEOTIDE SEQUENCE</scope>
    <source>
        <strain evidence="5">DSM 43935</strain>
    </source>
</reference>
<dbReference type="PANTHER" id="PTHR43283:SF11">
    <property type="entry name" value="BETA-LACTAMASE-RELATED DOMAIN-CONTAINING PROTEIN"/>
    <property type="match status" value="1"/>
</dbReference>
<evidence type="ECO:0000256" key="3">
    <source>
        <dbReference type="SAM" id="SignalP"/>
    </source>
</evidence>
<gene>
    <name evidence="5" type="ORF">LX83_001464</name>
</gene>
<feature type="compositionally biased region" description="Low complexity" evidence="2">
    <location>
        <begin position="22"/>
        <end position="37"/>
    </location>
</feature>
<dbReference type="Gene3D" id="3.40.710.10">
    <property type="entry name" value="DD-peptidase/beta-lactamase superfamily"/>
    <property type="match status" value="1"/>
</dbReference>
<evidence type="ECO:0000313" key="6">
    <source>
        <dbReference type="Proteomes" id="UP001206128"/>
    </source>
</evidence>
<evidence type="ECO:0000313" key="5">
    <source>
        <dbReference type="EMBL" id="MCP2164624.1"/>
    </source>
</evidence>
<evidence type="ECO:0000256" key="2">
    <source>
        <dbReference type="SAM" id="MobiDB-lite"/>
    </source>
</evidence>